<keyword evidence="7 13" id="KW-0472">Membrane</keyword>
<dbReference type="EMBL" id="OW240916">
    <property type="protein sequence ID" value="CAH2294676.1"/>
    <property type="molecule type" value="Genomic_DNA"/>
</dbReference>
<comment type="similarity">
    <text evidence="12">Belongs to the G-protein coupled receptor 1 family.</text>
</comment>
<sequence>MQTGVRGGAGAMCPKGVRCPEKIFNMELQVCRCLGSELKLPGNAFIIWTVLTRIRKRSVTCILILHLAIADMSLILTAPFFLHLLSTGSWVFGPVVCKLCHYISCLSMYASIFLITFMSVDRFLAVALPFSSQKLRTKEIVLRLTFSVWVLSALLAIPMPFYRDVFVISNRPLCIPYHKSSGHIIFQYLFETLFGFLIPFTIIVFCYVYIGIRLRSAQFQSKRKTSRLVILIIVTFALFWIPYHLVNILQVSGETTSKLKLKNAAKSARPNVTALAFLSSSANPVLYAFAGGSFIRTAGIGFMAKLLEASHSESSSFRTVTSVFRQRSRNDFRSVRSTSTQGTTGIKYCLPPTDGRPRSARLKRHGTARHTRAVENTVSDMVTSLNYSLVNSTELTVLPSGSFLSVGIAILSVAFIIGLPGNAFIIWTVLTQIKKPNVTCTFILHLAIADTMVILTGPIFIHLLATGSWMFGSIICKLCHYIGILSMFASVFIITFMSLDRFLAVAIPFSTKTMRTKMHIKTLVLAIWLLASVLAIPSLFFRSLKMNGDRLQCMLSHNNSAHILFQYLFETLFGFLIPFPIIVFSYLYICIRLRSAQFNKKHKASGLVILIVVTFALFWIPFHIVNILQILGVTTPNPITAQKFNMAVRLARPNVTALVFLSSSINPLLYTLAGGSFIRTAGISFMAKLFEGTSPEVSTFQKVTQVFRQKNKSDSIDLVKLGEHKSKDSIAIRQINGNSDENLTITKSCKKNIELP</sequence>
<feature type="transmembrane region" description="Helical" evidence="13">
    <location>
        <begin position="655"/>
        <end position="678"/>
    </location>
</feature>
<keyword evidence="3" id="KW-0597">Phosphoprotein</keyword>
<dbReference type="Pfam" id="PF00001">
    <property type="entry name" value="7tm_1"/>
    <property type="match status" value="2"/>
</dbReference>
<dbReference type="GO" id="GO:0006954">
    <property type="term" value="P:inflammatory response"/>
    <property type="evidence" value="ECO:0007669"/>
    <property type="project" value="TreeGrafter"/>
</dbReference>
<feature type="transmembrane region" description="Helical" evidence="13">
    <location>
        <begin position="523"/>
        <end position="544"/>
    </location>
</feature>
<reference evidence="15" key="1">
    <citation type="submission" date="2022-03" db="EMBL/GenBank/DDBJ databases">
        <authorList>
            <person name="Alioto T."/>
            <person name="Alioto T."/>
            <person name="Gomez Garrido J."/>
        </authorList>
    </citation>
    <scope>NUCLEOTIDE SEQUENCE</scope>
</reference>
<dbReference type="GO" id="GO:0004974">
    <property type="term" value="F:leukotriene receptor activity"/>
    <property type="evidence" value="ECO:0007669"/>
    <property type="project" value="InterPro"/>
</dbReference>
<dbReference type="GO" id="GO:0004875">
    <property type="term" value="F:complement receptor activity"/>
    <property type="evidence" value="ECO:0007669"/>
    <property type="project" value="TreeGrafter"/>
</dbReference>
<keyword evidence="9" id="KW-0325">Glycoprotein</keyword>
<dbReference type="Proteomes" id="UP001295444">
    <property type="component" value="Chromosome 05"/>
</dbReference>
<feature type="transmembrane region" description="Helical" evidence="13">
    <location>
        <begin position="140"/>
        <end position="162"/>
    </location>
</feature>
<dbReference type="PROSITE" id="PS50262">
    <property type="entry name" value="G_PROTEIN_RECEP_F1_2"/>
    <property type="match status" value="2"/>
</dbReference>
<evidence type="ECO:0000256" key="9">
    <source>
        <dbReference type="ARBA" id="ARBA00023180"/>
    </source>
</evidence>
<dbReference type="SUPFAM" id="SSF81321">
    <property type="entry name" value="Family A G protein-coupled receptor-like"/>
    <property type="match status" value="2"/>
</dbReference>
<feature type="transmembrane region" description="Helical" evidence="13">
    <location>
        <begin position="442"/>
        <end position="461"/>
    </location>
</feature>
<evidence type="ECO:0000256" key="7">
    <source>
        <dbReference type="ARBA" id="ARBA00023136"/>
    </source>
</evidence>
<feature type="transmembrane region" description="Helical" evidence="13">
    <location>
        <begin position="403"/>
        <end position="430"/>
    </location>
</feature>
<proteinExistence type="inferred from homology"/>
<feature type="transmembrane region" description="Helical" evidence="13">
    <location>
        <begin position="101"/>
        <end position="120"/>
    </location>
</feature>
<feature type="transmembrane region" description="Helical" evidence="13">
    <location>
        <begin position="228"/>
        <end position="246"/>
    </location>
</feature>
<dbReference type="PRINTS" id="PR01476">
    <property type="entry name" value="LTBRECEPTOR"/>
</dbReference>
<dbReference type="PROSITE" id="PS00237">
    <property type="entry name" value="G_PROTEIN_RECEP_F1_1"/>
    <property type="match status" value="2"/>
</dbReference>
<feature type="transmembrane region" description="Helical" evidence="13">
    <location>
        <begin position="481"/>
        <end position="503"/>
    </location>
</feature>
<gene>
    <name evidence="15" type="ORF">PECUL_23A033575</name>
</gene>
<dbReference type="PANTHER" id="PTHR24225:SF72">
    <property type="entry name" value="G-PROTEIN COUPLED RECEPTORS FAMILY 1 PROFILE DOMAIN-CONTAINING PROTEIN-RELATED"/>
    <property type="match status" value="1"/>
</dbReference>
<dbReference type="AlphaFoldDB" id="A0AAD1S941"/>
<dbReference type="PRINTS" id="PR00237">
    <property type="entry name" value="GPCRRHODOPSN"/>
</dbReference>
<evidence type="ECO:0000256" key="1">
    <source>
        <dbReference type="ARBA" id="ARBA00004651"/>
    </source>
</evidence>
<feature type="transmembrane region" description="Helical" evidence="13">
    <location>
        <begin position="61"/>
        <end position="81"/>
    </location>
</feature>
<protein>
    <submittedName>
        <fullName evidence="15">Leukotriene B4 receptor 1-like</fullName>
    </submittedName>
</protein>
<feature type="transmembrane region" description="Helical" evidence="13">
    <location>
        <begin position="185"/>
        <end position="208"/>
    </location>
</feature>
<evidence type="ECO:0000313" key="16">
    <source>
        <dbReference type="Proteomes" id="UP001295444"/>
    </source>
</evidence>
<keyword evidence="10 12" id="KW-0807">Transducer</keyword>
<feature type="transmembrane region" description="Helical" evidence="13">
    <location>
        <begin position="607"/>
        <end position="635"/>
    </location>
</feature>
<evidence type="ECO:0000256" key="4">
    <source>
        <dbReference type="ARBA" id="ARBA00022692"/>
    </source>
</evidence>
<name>A0AAD1S941_PELCU</name>
<feature type="domain" description="G-protein coupled receptors family 1 profile" evidence="14">
    <location>
        <begin position="42"/>
        <end position="287"/>
    </location>
</feature>
<keyword evidence="4 12" id="KW-0812">Transmembrane</keyword>
<dbReference type="InterPro" id="IPR017452">
    <property type="entry name" value="GPCR_Rhodpsn_7TM"/>
</dbReference>
<dbReference type="InterPro" id="IPR003981">
    <property type="entry name" value="Leukotriene_B4_rcpt"/>
</dbReference>
<evidence type="ECO:0000256" key="3">
    <source>
        <dbReference type="ARBA" id="ARBA00022553"/>
    </source>
</evidence>
<evidence type="ECO:0000256" key="5">
    <source>
        <dbReference type="ARBA" id="ARBA00022989"/>
    </source>
</evidence>
<evidence type="ECO:0000256" key="2">
    <source>
        <dbReference type="ARBA" id="ARBA00022475"/>
    </source>
</evidence>
<evidence type="ECO:0000256" key="12">
    <source>
        <dbReference type="RuleBase" id="RU000688"/>
    </source>
</evidence>
<dbReference type="GO" id="GO:0005886">
    <property type="term" value="C:plasma membrane"/>
    <property type="evidence" value="ECO:0007669"/>
    <property type="project" value="UniProtKB-SubCell"/>
</dbReference>
<feature type="transmembrane region" description="Helical" evidence="13">
    <location>
        <begin position="564"/>
        <end position="587"/>
    </location>
</feature>
<comment type="similarity">
    <text evidence="11">Belongs to the chemokine-like receptor (CMKLR) family.</text>
</comment>
<comment type="subcellular location">
    <subcellularLocation>
        <location evidence="1">Cell membrane</location>
        <topology evidence="1">Multi-pass membrane protein</topology>
    </subcellularLocation>
</comment>
<evidence type="ECO:0000256" key="10">
    <source>
        <dbReference type="ARBA" id="ARBA00023224"/>
    </source>
</evidence>
<dbReference type="InterPro" id="IPR000826">
    <property type="entry name" value="Formyl_rcpt-rel"/>
</dbReference>
<keyword evidence="5 13" id="KW-1133">Transmembrane helix</keyword>
<evidence type="ECO:0000256" key="11">
    <source>
        <dbReference type="ARBA" id="ARBA00025736"/>
    </source>
</evidence>
<dbReference type="Gene3D" id="1.20.1070.10">
    <property type="entry name" value="Rhodopsin 7-helix transmembrane proteins"/>
    <property type="match status" value="2"/>
</dbReference>
<keyword evidence="8 12" id="KW-0675">Receptor</keyword>
<keyword evidence="16" id="KW-1185">Reference proteome</keyword>
<evidence type="ECO:0000313" key="15">
    <source>
        <dbReference type="EMBL" id="CAH2294676.1"/>
    </source>
</evidence>
<evidence type="ECO:0000259" key="14">
    <source>
        <dbReference type="PROSITE" id="PS50262"/>
    </source>
</evidence>
<accession>A0AAD1S941</accession>
<dbReference type="InterPro" id="IPR000276">
    <property type="entry name" value="GPCR_Rhodpsn"/>
</dbReference>
<evidence type="ECO:0000256" key="6">
    <source>
        <dbReference type="ARBA" id="ARBA00023040"/>
    </source>
</evidence>
<keyword evidence="2" id="KW-1003">Cell membrane</keyword>
<dbReference type="GO" id="GO:0007200">
    <property type="term" value="P:phospholipase C-activating G protein-coupled receptor signaling pathway"/>
    <property type="evidence" value="ECO:0007669"/>
    <property type="project" value="TreeGrafter"/>
</dbReference>
<organism evidence="15 16">
    <name type="scientific">Pelobates cultripes</name>
    <name type="common">Western spadefoot toad</name>
    <dbReference type="NCBI Taxonomy" id="61616"/>
    <lineage>
        <taxon>Eukaryota</taxon>
        <taxon>Metazoa</taxon>
        <taxon>Chordata</taxon>
        <taxon>Craniata</taxon>
        <taxon>Vertebrata</taxon>
        <taxon>Euteleostomi</taxon>
        <taxon>Amphibia</taxon>
        <taxon>Batrachia</taxon>
        <taxon>Anura</taxon>
        <taxon>Pelobatoidea</taxon>
        <taxon>Pelobatidae</taxon>
        <taxon>Pelobates</taxon>
    </lineage>
</organism>
<evidence type="ECO:0000256" key="8">
    <source>
        <dbReference type="ARBA" id="ARBA00023170"/>
    </source>
</evidence>
<dbReference type="GO" id="GO:0007204">
    <property type="term" value="P:positive regulation of cytosolic calcium ion concentration"/>
    <property type="evidence" value="ECO:0007669"/>
    <property type="project" value="TreeGrafter"/>
</dbReference>
<evidence type="ECO:0000256" key="13">
    <source>
        <dbReference type="SAM" id="Phobius"/>
    </source>
</evidence>
<feature type="domain" description="G-protein coupled receptors family 1 profile" evidence="14">
    <location>
        <begin position="421"/>
        <end position="670"/>
    </location>
</feature>
<keyword evidence="6 12" id="KW-0297">G-protein coupled receptor</keyword>
<dbReference type="FunFam" id="1.20.1070.10:FF:000109">
    <property type="entry name" value="Leukotriene B4 receptor"/>
    <property type="match status" value="2"/>
</dbReference>
<dbReference type="PANTHER" id="PTHR24225">
    <property type="entry name" value="CHEMOTACTIC RECEPTOR"/>
    <property type="match status" value="1"/>
</dbReference>